<dbReference type="OrthoDB" id="9810587at2"/>
<dbReference type="Gene3D" id="3.30.1130.10">
    <property type="match status" value="1"/>
</dbReference>
<reference evidence="10 11" key="1">
    <citation type="submission" date="2015-04" db="EMBL/GenBank/DDBJ databases">
        <title>Complete Sequence for the Genome of the Thioalkalivibrio versutus D301.</title>
        <authorList>
            <person name="Mu T."/>
            <person name="Zhou J."/>
            <person name="Xu X."/>
        </authorList>
    </citation>
    <scope>NUCLEOTIDE SEQUENCE [LARGE SCALE GENOMIC DNA]</scope>
    <source>
        <strain evidence="10 11">D301</strain>
    </source>
</reference>
<dbReference type="PANTHER" id="PTHR42844">
    <property type="entry name" value="DIHYDRONEOPTERIN ALDOLASE 1-RELATED"/>
    <property type="match status" value="1"/>
</dbReference>
<dbReference type="GO" id="GO:0046656">
    <property type="term" value="P:folic acid biosynthetic process"/>
    <property type="evidence" value="ECO:0007669"/>
    <property type="project" value="UniProtKB-UniRule"/>
</dbReference>
<dbReference type="GO" id="GO:0046654">
    <property type="term" value="P:tetrahydrofolate biosynthetic process"/>
    <property type="evidence" value="ECO:0007669"/>
    <property type="project" value="UniProtKB-UniRule"/>
</dbReference>
<dbReference type="RefSeq" id="WP_019627534.1">
    <property type="nucleotide sequence ID" value="NZ_CP011367.1"/>
</dbReference>
<keyword evidence="5 8" id="KW-0289">Folate biosynthesis</keyword>
<dbReference type="SUPFAM" id="SSF55620">
    <property type="entry name" value="Tetrahydrobiopterin biosynthesis enzymes-like"/>
    <property type="match status" value="1"/>
</dbReference>
<keyword evidence="6" id="KW-0413">Isomerase</keyword>
<evidence type="ECO:0000259" key="9">
    <source>
        <dbReference type="SMART" id="SM00905"/>
    </source>
</evidence>
<dbReference type="NCBIfam" id="TIGR00525">
    <property type="entry name" value="folB"/>
    <property type="match status" value="1"/>
</dbReference>
<comment type="pathway">
    <text evidence="3 8">Cofactor biosynthesis; tetrahydrofolate biosynthesis; 2-amino-4-hydroxy-6-hydroxymethyl-7,8-dihydropteridine diphosphate from 7,8-dihydroneopterin triphosphate: step 3/4.</text>
</comment>
<evidence type="ECO:0000256" key="3">
    <source>
        <dbReference type="ARBA" id="ARBA00005013"/>
    </source>
</evidence>
<dbReference type="STRING" id="106634.TVD_01355"/>
<accession>A0A0G3FYN0</accession>
<keyword evidence="7 8" id="KW-0456">Lyase</keyword>
<protein>
    <recommendedName>
        <fullName evidence="8">7,8-dihydroneopterin aldolase</fullName>
        <ecNumber evidence="8">4.1.2.25</ecNumber>
    </recommendedName>
</protein>
<evidence type="ECO:0000256" key="7">
    <source>
        <dbReference type="ARBA" id="ARBA00023239"/>
    </source>
</evidence>
<dbReference type="EMBL" id="CP011367">
    <property type="protein sequence ID" value="AKJ94100.1"/>
    <property type="molecule type" value="Genomic_DNA"/>
</dbReference>
<sequence>MDRIYLRDLEIDAVVGVYDWEQRIQRRLRFDIELAADTRIAAYSGEIGDTVDYEAVANAVRAIVTREPHALLESLAEEIAETLMAQFGTPWVRIKLGKPGAVPGVREVGIEIERGTLATSD</sequence>
<gene>
    <name evidence="10" type="ORF">TVD_01355</name>
</gene>
<evidence type="ECO:0000256" key="6">
    <source>
        <dbReference type="ARBA" id="ARBA00023235"/>
    </source>
</evidence>
<comment type="catalytic activity">
    <reaction evidence="2 8">
        <text>7,8-dihydroneopterin = 6-hydroxymethyl-7,8-dihydropterin + glycolaldehyde</text>
        <dbReference type="Rhea" id="RHEA:10540"/>
        <dbReference type="ChEBI" id="CHEBI:17001"/>
        <dbReference type="ChEBI" id="CHEBI:17071"/>
        <dbReference type="ChEBI" id="CHEBI:44841"/>
        <dbReference type="EC" id="4.1.2.25"/>
    </reaction>
</comment>
<dbReference type="GO" id="GO:0016853">
    <property type="term" value="F:isomerase activity"/>
    <property type="evidence" value="ECO:0007669"/>
    <property type="project" value="UniProtKB-KW"/>
</dbReference>
<dbReference type="FunFam" id="3.30.1130.10:FF:000002">
    <property type="entry name" value="7,8-dihydroneopterin aldolase"/>
    <property type="match status" value="1"/>
</dbReference>
<dbReference type="GO" id="GO:0004150">
    <property type="term" value="F:dihydroneopterin aldolase activity"/>
    <property type="evidence" value="ECO:0007669"/>
    <property type="project" value="UniProtKB-UniRule"/>
</dbReference>
<evidence type="ECO:0000256" key="4">
    <source>
        <dbReference type="ARBA" id="ARBA00005708"/>
    </source>
</evidence>
<comment type="function">
    <text evidence="8">Catalyzes the conversion of 7,8-dihydroneopterin to 6-hydroxymethyl-7,8-dihydropterin.</text>
</comment>
<name>A0A0G3FYN0_9GAMM</name>
<dbReference type="GO" id="GO:0005737">
    <property type="term" value="C:cytoplasm"/>
    <property type="evidence" value="ECO:0007669"/>
    <property type="project" value="TreeGrafter"/>
</dbReference>
<keyword evidence="11" id="KW-1185">Reference proteome</keyword>
<evidence type="ECO:0000256" key="1">
    <source>
        <dbReference type="ARBA" id="ARBA00000693"/>
    </source>
</evidence>
<feature type="domain" description="Dihydroneopterin aldolase/epimerase" evidence="9">
    <location>
        <begin position="4"/>
        <end position="114"/>
    </location>
</feature>
<evidence type="ECO:0000256" key="8">
    <source>
        <dbReference type="RuleBase" id="RU362079"/>
    </source>
</evidence>
<dbReference type="Proteomes" id="UP000064201">
    <property type="component" value="Chromosome"/>
</dbReference>
<dbReference type="PANTHER" id="PTHR42844:SF1">
    <property type="entry name" value="DIHYDRONEOPTERIN ALDOLASE 1-RELATED"/>
    <property type="match status" value="1"/>
</dbReference>
<dbReference type="InterPro" id="IPR006156">
    <property type="entry name" value="Dihydroneopterin_aldolase"/>
</dbReference>
<comment type="similarity">
    <text evidence="4 8">Belongs to the DHNA family.</text>
</comment>
<dbReference type="InterPro" id="IPR043133">
    <property type="entry name" value="GTP-CH-I_C/QueF"/>
</dbReference>
<dbReference type="UniPathway" id="UPA00077">
    <property type="reaction ID" value="UER00154"/>
</dbReference>
<dbReference type="Pfam" id="PF02152">
    <property type="entry name" value="FolB"/>
    <property type="match status" value="1"/>
</dbReference>
<dbReference type="KEGG" id="tvr:TVD_01355"/>
<organism evidence="10 11">
    <name type="scientific">Thioalkalivibrio versutus</name>
    <dbReference type="NCBI Taxonomy" id="106634"/>
    <lineage>
        <taxon>Bacteria</taxon>
        <taxon>Pseudomonadati</taxon>
        <taxon>Pseudomonadota</taxon>
        <taxon>Gammaproteobacteria</taxon>
        <taxon>Chromatiales</taxon>
        <taxon>Ectothiorhodospiraceae</taxon>
        <taxon>Thioalkalivibrio</taxon>
    </lineage>
</organism>
<evidence type="ECO:0000256" key="5">
    <source>
        <dbReference type="ARBA" id="ARBA00022909"/>
    </source>
</evidence>
<dbReference type="InterPro" id="IPR006157">
    <property type="entry name" value="FolB_dom"/>
</dbReference>
<evidence type="ECO:0000313" key="10">
    <source>
        <dbReference type="EMBL" id="AKJ94100.1"/>
    </source>
</evidence>
<evidence type="ECO:0000256" key="2">
    <source>
        <dbReference type="ARBA" id="ARBA00001353"/>
    </source>
</evidence>
<dbReference type="AlphaFoldDB" id="A0A0G3FYN0"/>
<dbReference type="PATRIC" id="fig|106634.4.peg.277"/>
<dbReference type="EC" id="4.1.2.25" evidence="8"/>
<dbReference type="NCBIfam" id="TIGR00526">
    <property type="entry name" value="folB_dom"/>
    <property type="match status" value="1"/>
</dbReference>
<proteinExistence type="inferred from homology"/>
<evidence type="ECO:0000313" key="11">
    <source>
        <dbReference type="Proteomes" id="UP000064201"/>
    </source>
</evidence>
<comment type="catalytic activity">
    <reaction evidence="1">
        <text>7,8-dihydroneopterin = 7,8-dihydromonapterin</text>
        <dbReference type="Rhea" id="RHEA:45328"/>
        <dbReference type="ChEBI" id="CHEBI:17001"/>
        <dbReference type="ChEBI" id="CHEBI:71175"/>
        <dbReference type="EC" id="5.1.99.8"/>
    </reaction>
</comment>
<dbReference type="SMART" id="SM00905">
    <property type="entry name" value="FolB"/>
    <property type="match status" value="1"/>
</dbReference>